<evidence type="ECO:0000313" key="3">
    <source>
        <dbReference type="Proteomes" id="UP000782843"/>
    </source>
</evidence>
<dbReference type="Pfam" id="PF02423">
    <property type="entry name" value="OCD_Mu_crystall"/>
    <property type="match status" value="1"/>
</dbReference>
<organism evidence="2 3">
    <name type="scientific">Candidatus Dojkabacteria bacterium</name>
    <dbReference type="NCBI Taxonomy" id="2099670"/>
    <lineage>
        <taxon>Bacteria</taxon>
        <taxon>Candidatus Dojkabacteria</taxon>
    </lineage>
</organism>
<dbReference type="PANTHER" id="PTHR13812:SF19">
    <property type="entry name" value="KETIMINE REDUCTASE MU-CRYSTALLIN"/>
    <property type="match status" value="1"/>
</dbReference>
<dbReference type="GO" id="GO:0019752">
    <property type="term" value="P:carboxylic acid metabolic process"/>
    <property type="evidence" value="ECO:0007669"/>
    <property type="project" value="UniProtKB-ARBA"/>
</dbReference>
<dbReference type="EMBL" id="JAGQLG010000067">
    <property type="protein sequence ID" value="MCA9382132.1"/>
    <property type="molecule type" value="Genomic_DNA"/>
</dbReference>
<dbReference type="Proteomes" id="UP000782843">
    <property type="component" value="Unassembled WGS sequence"/>
</dbReference>
<comment type="caution">
    <text evidence="2">The sequence shown here is derived from an EMBL/GenBank/DDBJ whole genome shotgun (WGS) entry which is preliminary data.</text>
</comment>
<dbReference type="SUPFAM" id="SSF51735">
    <property type="entry name" value="NAD(P)-binding Rossmann-fold domains"/>
    <property type="match status" value="1"/>
</dbReference>
<dbReference type="PANTHER" id="PTHR13812">
    <property type="entry name" value="KETIMINE REDUCTASE MU-CRYSTALLIN"/>
    <property type="match status" value="1"/>
</dbReference>
<comment type="similarity">
    <text evidence="1">Belongs to the ornithine cyclodeaminase/mu-crystallin family.</text>
</comment>
<reference evidence="2" key="1">
    <citation type="submission" date="2020-04" db="EMBL/GenBank/DDBJ databases">
        <authorList>
            <person name="Zhang T."/>
        </authorList>
    </citation>
    <scope>NUCLEOTIDE SEQUENCE</scope>
    <source>
        <strain evidence="2">HKST-UBA10</strain>
    </source>
</reference>
<dbReference type="GO" id="GO:0016491">
    <property type="term" value="F:oxidoreductase activity"/>
    <property type="evidence" value="ECO:0007669"/>
    <property type="project" value="UniProtKB-ARBA"/>
</dbReference>
<name>A0A955L395_9BACT</name>
<proteinExistence type="inferred from homology"/>
<dbReference type="FunFam" id="3.40.50.720:FF:000311">
    <property type="entry name" value="Ornithine cyclodeaminase"/>
    <property type="match status" value="1"/>
</dbReference>
<dbReference type="InterPro" id="IPR003462">
    <property type="entry name" value="ODC_Mu_crystall"/>
</dbReference>
<gene>
    <name evidence="2" type="ORF">KC660_01855</name>
</gene>
<dbReference type="InterPro" id="IPR036291">
    <property type="entry name" value="NAD(P)-bd_dom_sf"/>
</dbReference>
<dbReference type="GO" id="GO:0005737">
    <property type="term" value="C:cytoplasm"/>
    <property type="evidence" value="ECO:0007669"/>
    <property type="project" value="TreeGrafter"/>
</dbReference>
<sequence>MKIINKEETLGLIDFPGLIKTAEEAYSIQSSGTQKSAYYINMPINKGDFAHYKVGFKPESKYFVLKYSGGFWSNGGDNSYGYVIVHDSSTGEPLYMFQDNDTITNYRTAAAGAFTSKLLSNEDSHRVGLIGTGIQARLQIEALTHVRNIDTVKVWGRNEEKVDIYVEEMQAKFPKIKFVKCQNPEEATIETDILVTVTYSDKPIIMPEWLKPGMHIAAVGACGPEMQEFDSKAMSVASKVYVDSIDKAALDGELHHALEDGGFKLSDLTGELGEVVNGKVKGREGQDEITFADLVGLGIQDATAAEYLLSKLQ</sequence>
<evidence type="ECO:0000313" key="2">
    <source>
        <dbReference type="EMBL" id="MCA9382132.1"/>
    </source>
</evidence>
<dbReference type="Gene3D" id="3.30.1780.10">
    <property type="entry name" value="ornithine cyclodeaminase, domain 1"/>
    <property type="match status" value="1"/>
</dbReference>
<dbReference type="AlphaFoldDB" id="A0A955L395"/>
<dbReference type="InterPro" id="IPR023401">
    <property type="entry name" value="ODC_N"/>
</dbReference>
<dbReference type="PIRSF" id="PIRSF001439">
    <property type="entry name" value="CryM"/>
    <property type="match status" value="1"/>
</dbReference>
<accession>A0A955L395</accession>
<evidence type="ECO:0000256" key="1">
    <source>
        <dbReference type="ARBA" id="ARBA00008903"/>
    </source>
</evidence>
<reference evidence="2" key="2">
    <citation type="journal article" date="2021" name="Microbiome">
        <title>Successional dynamics and alternative stable states in a saline activated sludge microbial community over 9 years.</title>
        <authorList>
            <person name="Wang Y."/>
            <person name="Ye J."/>
            <person name="Ju F."/>
            <person name="Liu L."/>
            <person name="Boyd J.A."/>
            <person name="Deng Y."/>
            <person name="Parks D.H."/>
            <person name="Jiang X."/>
            <person name="Yin X."/>
            <person name="Woodcroft B.J."/>
            <person name="Tyson G.W."/>
            <person name="Hugenholtz P."/>
            <person name="Polz M.F."/>
            <person name="Zhang T."/>
        </authorList>
    </citation>
    <scope>NUCLEOTIDE SEQUENCE</scope>
    <source>
        <strain evidence="2">HKST-UBA10</strain>
    </source>
</reference>
<dbReference type="Gene3D" id="3.40.50.720">
    <property type="entry name" value="NAD(P)-binding Rossmann-like Domain"/>
    <property type="match status" value="1"/>
</dbReference>
<protein>
    <submittedName>
        <fullName evidence="2">Ornithine cyclodeaminase family protein</fullName>
    </submittedName>
</protein>